<proteinExistence type="inferred from homology"/>
<dbReference type="Pfam" id="PF05368">
    <property type="entry name" value="NmrA"/>
    <property type="match status" value="1"/>
</dbReference>
<comment type="caution">
    <text evidence="4">The sequence shown here is derived from an EMBL/GenBank/DDBJ whole genome shotgun (WGS) entry which is preliminary data.</text>
</comment>
<accession>A0A4S4L2G0</accession>
<protein>
    <recommendedName>
        <fullName evidence="3">NmrA-like domain-containing protein</fullName>
    </recommendedName>
</protein>
<gene>
    <name evidence="4" type="ORF">EW145_g4902</name>
</gene>
<dbReference type="PANTHER" id="PTHR42748:SF14">
    <property type="entry name" value="SNOAL-LIKE DOMAIN-CONTAINING PROTEIN"/>
    <property type="match status" value="1"/>
</dbReference>
<feature type="domain" description="NmrA-like" evidence="3">
    <location>
        <begin position="4"/>
        <end position="269"/>
    </location>
</feature>
<evidence type="ECO:0000313" key="5">
    <source>
        <dbReference type="Proteomes" id="UP000308199"/>
    </source>
</evidence>
<keyword evidence="2" id="KW-0521">NADP</keyword>
<name>A0A4S4L2G0_9AGAM</name>
<dbReference type="InterPro" id="IPR036291">
    <property type="entry name" value="NAD(P)-bd_dom_sf"/>
</dbReference>
<dbReference type="Gene3D" id="3.40.50.720">
    <property type="entry name" value="NAD(P)-binding Rossmann-like Domain"/>
    <property type="match status" value="1"/>
</dbReference>
<dbReference type="GO" id="GO:0005634">
    <property type="term" value="C:nucleus"/>
    <property type="evidence" value="ECO:0007669"/>
    <property type="project" value="TreeGrafter"/>
</dbReference>
<dbReference type="InterPro" id="IPR008030">
    <property type="entry name" value="NmrA-like"/>
</dbReference>
<dbReference type="PANTHER" id="PTHR42748">
    <property type="entry name" value="NITROGEN METABOLITE REPRESSION PROTEIN NMRA FAMILY MEMBER"/>
    <property type="match status" value="1"/>
</dbReference>
<evidence type="ECO:0000313" key="4">
    <source>
        <dbReference type="EMBL" id="THH05297.1"/>
    </source>
</evidence>
<reference evidence="4 5" key="1">
    <citation type="submission" date="2019-02" db="EMBL/GenBank/DDBJ databases">
        <title>Genome sequencing of the rare red list fungi Phellinidium pouzarii.</title>
        <authorList>
            <person name="Buettner E."/>
            <person name="Kellner H."/>
        </authorList>
    </citation>
    <scope>NUCLEOTIDE SEQUENCE [LARGE SCALE GENOMIC DNA]</scope>
    <source>
        <strain evidence="4 5">DSM 108285</strain>
    </source>
</reference>
<sequence>MSGKKLILVLGATGAQGIAVIDALLAPGADGKHSPYAVRALTRDPDSTRAQTLKAKGVECVKGSFEDFPTVFEALKGVYGAWINTDGFTVGETRELYVGMRIFELAKQVGTVRHYIWSNLDYSTKKGNYNPKYKVEHYDGKGRVAEWMKVQESDTSDNGMTWSAVTTGPYMDMLRLFMFGPLTKRADGTFVFASSVGDGHVAMISLKDLGFFARYSFDHRVEVSGKDLEVASQMVGWDGPDGLVETFKRVTGQKAVFVRQTVEQWMNNLVGTEQKPVAADVSVESGGTSWRKNFTAFWSQWRDGIITRDMEWIRSINPNGHTLESWMRENNYKGELDIRTLKGTESCLIPSTLNAEVLANL</sequence>
<dbReference type="EMBL" id="SGPK01000272">
    <property type="protein sequence ID" value="THH05297.1"/>
    <property type="molecule type" value="Genomic_DNA"/>
</dbReference>
<dbReference type="AlphaFoldDB" id="A0A4S4L2G0"/>
<keyword evidence="5" id="KW-1185">Reference proteome</keyword>
<evidence type="ECO:0000256" key="1">
    <source>
        <dbReference type="ARBA" id="ARBA00006328"/>
    </source>
</evidence>
<evidence type="ECO:0000259" key="3">
    <source>
        <dbReference type="Pfam" id="PF05368"/>
    </source>
</evidence>
<dbReference type="OrthoDB" id="300709at2759"/>
<dbReference type="Gene3D" id="3.90.25.10">
    <property type="entry name" value="UDP-galactose 4-epimerase, domain 1"/>
    <property type="match status" value="1"/>
</dbReference>
<dbReference type="Proteomes" id="UP000308199">
    <property type="component" value="Unassembled WGS sequence"/>
</dbReference>
<evidence type="ECO:0000256" key="2">
    <source>
        <dbReference type="ARBA" id="ARBA00022857"/>
    </source>
</evidence>
<dbReference type="SUPFAM" id="SSF51735">
    <property type="entry name" value="NAD(P)-binding Rossmann-fold domains"/>
    <property type="match status" value="1"/>
</dbReference>
<dbReference type="InterPro" id="IPR051164">
    <property type="entry name" value="NmrA-like_oxidored"/>
</dbReference>
<organism evidence="4 5">
    <name type="scientific">Phellinidium pouzarii</name>
    <dbReference type="NCBI Taxonomy" id="167371"/>
    <lineage>
        <taxon>Eukaryota</taxon>
        <taxon>Fungi</taxon>
        <taxon>Dikarya</taxon>
        <taxon>Basidiomycota</taxon>
        <taxon>Agaricomycotina</taxon>
        <taxon>Agaricomycetes</taxon>
        <taxon>Hymenochaetales</taxon>
        <taxon>Hymenochaetaceae</taxon>
        <taxon>Phellinidium</taxon>
    </lineage>
</organism>
<dbReference type="CDD" id="cd05251">
    <property type="entry name" value="NmrA_like_SDR_a"/>
    <property type="match status" value="1"/>
</dbReference>
<comment type="similarity">
    <text evidence="1">Belongs to the NmrA-type oxidoreductase family.</text>
</comment>